<keyword evidence="3" id="KW-1185">Reference proteome</keyword>
<feature type="compositionally biased region" description="Basic and acidic residues" evidence="1">
    <location>
        <begin position="102"/>
        <end position="113"/>
    </location>
</feature>
<evidence type="ECO:0000256" key="1">
    <source>
        <dbReference type="SAM" id="MobiDB-lite"/>
    </source>
</evidence>
<evidence type="ECO:0000313" key="3">
    <source>
        <dbReference type="Proteomes" id="UP000694380"/>
    </source>
</evidence>
<feature type="region of interest" description="Disordered" evidence="1">
    <location>
        <begin position="1"/>
        <end position="56"/>
    </location>
</feature>
<feature type="region of interest" description="Disordered" evidence="1">
    <location>
        <begin position="102"/>
        <end position="134"/>
    </location>
</feature>
<evidence type="ECO:0008006" key="4">
    <source>
        <dbReference type="Google" id="ProtNLM"/>
    </source>
</evidence>
<name>A0A8C3IBX8_CHRPI</name>
<organism evidence="2 3">
    <name type="scientific">Chrysemys picta bellii</name>
    <name type="common">Western painted turtle</name>
    <name type="synonym">Emys bellii</name>
    <dbReference type="NCBI Taxonomy" id="8478"/>
    <lineage>
        <taxon>Eukaryota</taxon>
        <taxon>Metazoa</taxon>
        <taxon>Chordata</taxon>
        <taxon>Craniata</taxon>
        <taxon>Vertebrata</taxon>
        <taxon>Euteleostomi</taxon>
        <taxon>Archelosauria</taxon>
        <taxon>Testudinata</taxon>
        <taxon>Testudines</taxon>
        <taxon>Cryptodira</taxon>
        <taxon>Durocryptodira</taxon>
        <taxon>Testudinoidea</taxon>
        <taxon>Emydidae</taxon>
        <taxon>Chrysemys</taxon>
    </lineage>
</organism>
<reference evidence="2" key="1">
    <citation type="submission" date="2025-08" db="UniProtKB">
        <authorList>
            <consortium name="Ensembl"/>
        </authorList>
    </citation>
    <scope>IDENTIFICATION</scope>
</reference>
<dbReference type="AlphaFoldDB" id="A0A8C3IBX8"/>
<reference evidence="2" key="2">
    <citation type="submission" date="2025-09" db="UniProtKB">
        <authorList>
            <consortium name="Ensembl"/>
        </authorList>
    </citation>
    <scope>IDENTIFICATION</scope>
</reference>
<accession>A0A8C3IBX8</accession>
<dbReference type="Proteomes" id="UP000694380">
    <property type="component" value="Unplaced"/>
</dbReference>
<proteinExistence type="predicted"/>
<evidence type="ECO:0000313" key="2">
    <source>
        <dbReference type="Ensembl" id="ENSCPBP00000031219.1"/>
    </source>
</evidence>
<dbReference type="GeneTree" id="ENSGT01000000215090"/>
<dbReference type="Ensembl" id="ENSCPBT00000036727.1">
    <property type="protein sequence ID" value="ENSCPBP00000031219.1"/>
    <property type="gene ID" value="ENSCPBG00000021915.1"/>
</dbReference>
<sequence length="134" mass="14767">MTGTQSQAERIDTTRTPQSSASGGFRELRPRLGFPALHHPAQTEKKKKTTSSSSLPLPFCSSSPLFRLQAGFPISKPDVISQLELGEEPWVPDLQGYKKREILRDTDTGEDSAKMTSFLNPHGRHHSGGFTDCV</sequence>
<protein>
    <recommendedName>
        <fullName evidence="4">KRAB domain-containing protein</fullName>
    </recommendedName>
</protein>
<feature type="compositionally biased region" description="Polar residues" evidence="1">
    <location>
        <begin position="1"/>
        <end position="22"/>
    </location>
</feature>